<dbReference type="AlphaFoldDB" id="A0A9P9FCM0"/>
<feature type="region of interest" description="Disordered" evidence="1">
    <location>
        <begin position="10"/>
        <end position="42"/>
    </location>
</feature>
<accession>A0A9P9FCM0</accession>
<name>A0A9P9FCM0_9HYPO</name>
<protein>
    <submittedName>
        <fullName evidence="2">Uncharacterized protein</fullName>
    </submittedName>
</protein>
<dbReference type="EMBL" id="JAGMUU010000003">
    <property type="protein sequence ID" value="KAH7158097.1"/>
    <property type="molecule type" value="Genomic_DNA"/>
</dbReference>
<reference evidence="2" key="1">
    <citation type="journal article" date="2021" name="Nat. Commun.">
        <title>Genetic determinants of endophytism in the Arabidopsis root mycobiome.</title>
        <authorList>
            <person name="Mesny F."/>
            <person name="Miyauchi S."/>
            <person name="Thiergart T."/>
            <person name="Pickel B."/>
            <person name="Atanasova L."/>
            <person name="Karlsson M."/>
            <person name="Huettel B."/>
            <person name="Barry K.W."/>
            <person name="Haridas S."/>
            <person name="Chen C."/>
            <person name="Bauer D."/>
            <person name="Andreopoulos W."/>
            <person name="Pangilinan J."/>
            <person name="LaButti K."/>
            <person name="Riley R."/>
            <person name="Lipzen A."/>
            <person name="Clum A."/>
            <person name="Drula E."/>
            <person name="Henrissat B."/>
            <person name="Kohler A."/>
            <person name="Grigoriev I.V."/>
            <person name="Martin F.M."/>
            <person name="Hacquard S."/>
        </authorList>
    </citation>
    <scope>NUCLEOTIDE SEQUENCE</scope>
    <source>
        <strain evidence="2">MPI-CAGE-AT-0021</strain>
    </source>
</reference>
<feature type="region of interest" description="Disordered" evidence="1">
    <location>
        <begin position="174"/>
        <end position="204"/>
    </location>
</feature>
<evidence type="ECO:0000313" key="3">
    <source>
        <dbReference type="Proteomes" id="UP000717696"/>
    </source>
</evidence>
<keyword evidence="3" id="KW-1185">Reference proteome</keyword>
<proteinExistence type="predicted"/>
<evidence type="ECO:0000313" key="2">
    <source>
        <dbReference type="EMBL" id="KAH7158097.1"/>
    </source>
</evidence>
<feature type="compositionally biased region" description="Polar residues" evidence="1">
    <location>
        <begin position="24"/>
        <end position="36"/>
    </location>
</feature>
<comment type="caution">
    <text evidence="2">The sequence shown here is derived from an EMBL/GenBank/DDBJ whole genome shotgun (WGS) entry which is preliminary data.</text>
</comment>
<gene>
    <name evidence="2" type="ORF">B0J13DRAFT_188548</name>
</gene>
<organism evidence="2 3">
    <name type="scientific">Dactylonectria estremocensis</name>
    <dbReference type="NCBI Taxonomy" id="1079267"/>
    <lineage>
        <taxon>Eukaryota</taxon>
        <taxon>Fungi</taxon>
        <taxon>Dikarya</taxon>
        <taxon>Ascomycota</taxon>
        <taxon>Pezizomycotina</taxon>
        <taxon>Sordariomycetes</taxon>
        <taxon>Hypocreomycetidae</taxon>
        <taxon>Hypocreales</taxon>
        <taxon>Nectriaceae</taxon>
        <taxon>Dactylonectria</taxon>
    </lineage>
</organism>
<sequence>MNRHRWRRAWLMDPTPAPSRNGRTRTYPTDTHTGDSSMPLPSELSGMEIKVQTRRLTLPASGHVRRVLPCDEVSLQLQELESWLVMLVKSSFLAIRILEANLMRPSTSSKNQLRTMYVIHQHSKDEEIACFNFRNKDSRAIDYSCLVLGGVVEHSLPCPSHLWAQWPERGRPQVQEDDSALSHFHPPPPGPCPSAESGQAYGDASAVSMHWH</sequence>
<evidence type="ECO:0000256" key="1">
    <source>
        <dbReference type="SAM" id="MobiDB-lite"/>
    </source>
</evidence>
<dbReference type="Proteomes" id="UP000717696">
    <property type="component" value="Unassembled WGS sequence"/>
</dbReference>